<keyword evidence="3" id="KW-1185">Reference proteome</keyword>
<proteinExistence type="predicted"/>
<feature type="compositionally biased region" description="Pro residues" evidence="1">
    <location>
        <begin position="581"/>
        <end position="590"/>
    </location>
</feature>
<feature type="compositionally biased region" description="Basic residues" evidence="1">
    <location>
        <begin position="1"/>
        <end position="12"/>
    </location>
</feature>
<feature type="compositionally biased region" description="Polar residues" evidence="1">
    <location>
        <begin position="699"/>
        <end position="723"/>
    </location>
</feature>
<feature type="region of interest" description="Disordered" evidence="1">
    <location>
        <begin position="770"/>
        <end position="810"/>
    </location>
</feature>
<feature type="region of interest" description="Disordered" evidence="1">
    <location>
        <begin position="553"/>
        <end position="640"/>
    </location>
</feature>
<dbReference type="GeneID" id="87805768"/>
<feature type="region of interest" description="Disordered" evidence="1">
    <location>
        <begin position="1"/>
        <end position="129"/>
    </location>
</feature>
<feature type="compositionally biased region" description="Low complexity" evidence="1">
    <location>
        <begin position="725"/>
        <end position="745"/>
    </location>
</feature>
<reference evidence="2" key="1">
    <citation type="submission" date="2023-10" db="EMBL/GenBank/DDBJ databases">
        <authorList>
            <person name="Noh H."/>
        </authorList>
    </citation>
    <scope>NUCLEOTIDE SEQUENCE</scope>
    <source>
        <strain evidence="2">DUCC4014</strain>
    </source>
</reference>
<sequence>MGKGAGGKRHPPNARDRYKGTLLKADPTDDPHPAHPAYYSRPGSSMAYSRPGSAMSVGRPGDSSSAFLPPPPAIQPTPSRSSTPAPSRSAAPSRATTPAFGRRASDGWGHSRPPSRSATPAVGPSMLDDDLEDFDLTQLPSLTTIDGDELPLPIFPHPFSRPDSSNAIYDPFWFLTAWKAFPEESVFIGALLLTDYWLASEVLPPTLLVSGSLSGSPSDHHQASLKALFQVWVADSPSRSEVHETVKALWVSTPVAAVLLTLQAFLKTVHISSIDRILSKAEVTIISTSHNSDTEDEAVLNMFQQMVKIERGVKSYVKLQGTLFDLGKKKATLKARHGTLDEAAKAICWLLALGMKCALECRAYTSAACYCPYHAVLGQPGHDSSSEPLLNLAYTSVITLVQDMAKVDGPEASVIPTMFQMMKIDVAAALSTTFFKPAIRHKVEPLPPSSVDVVVQPKEETAQADPVPVRLSINFSWLQQTIYLASNQPFRHMADIWRKVVTGLADVSTPPRFFIFLWNGQRLGMEERPMDVRMGRKANIFVLDAADIWMASMVPPDDESPQDVAQAVPHVDQPPKEPPTRPDTPPPPPAVHLATEPPKAPRSPKRSAETPKIVGPKDPAPTGNSPPPGFATPKDSDLVPGNRVRTLAARFSTISLNVAAAPLRPTQSRNVSGPQDLASRSPVGITSLTNGEHAPSTYGGETSTPSRPATPSVGSSEASSAPQIPSLVSSPTQSLSQTLSSALDSPASATLPLITVPAYALPNFGMETATTSRSIPPAPSGPRLSASLRSKSNATRQAATVQSPVEGKATWSSIKTSAGRLFKQ</sequence>
<feature type="region of interest" description="Disordered" evidence="1">
    <location>
        <begin position="656"/>
        <end position="747"/>
    </location>
</feature>
<dbReference type="AlphaFoldDB" id="A0AAF0Y8Q2"/>
<protein>
    <recommendedName>
        <fullName evidence="4">Ubiquitin-like domain-containing protein</fullName>
    </recommendedName>
</protein>
<evidence type="ECO:0000313" key="3">
    <source>
        <dbReference type="Proteomes" id="UP000827549"/>
    </source>
</evidence>
<name>A0AAF0Y8Q2_9TREE</name>
<feature type="compositionally biased region" description="Low complexity" evidence="1">
    <location>
        <begin position="76"/>
        <end position="99"/>
    </location>
</feature>
<evidence type="ECO:0000256" key="1">
    <source>
        <dbReference type="SAM" id="MobiDB-lite"/>
    </source>
</evidence>
<accession>A0AAF0Y8Q2</accession>
<feature type="compositionally biased region" description="Polar residues" evidence="1">
    <location>
        <begin position="787"/>
        <end position="803"/>
    </location>
</feature>
<dbReference type="Proteomes" id="UP000827549">
    <property type="component" value="Chromosome 2"/>
</dbReference>
<dbReference type="EMBL" id="CP086715">
    <property type="protein sequence ID" value="WOO78983.1"/>
    <property type="molecule type" value="Genomic_DNA"/>
</dbReference>
<dbReference type="RefSeq" id="XP_062625015.1">
    <property type="nucleotide sequence ID" value="XM_062769031.1"/>
</dbReference>
<gene>
    <name evidence="2" type="ORF">LOC62_02G002521</name>
</gene>
<evidence type="ECO:0008006" key="4">
    <source>
        <dbReference type="Google" id="ProtNLM"/>
    </source>
</evidence>
<organism evidence="2 3">
    <name type="scientific">Vanrija pseudolonga</name>
    <dbReference type="NCBI Taxonomy" id="143232"/>
    <lineage>
        <taxon>Eukaryota</taxon>
        <taxon>Fungi</taxon>
        <taxon>Dikarya</taxon>
        <taxon>Basidiomycota</taxon>
        <taxon>Agaricomycotina</taxon>
        <taxon>Tremellomycetes</taxon>
        <taxon>Trichosporonales</taxon>
        <taxon>Trichosporonaceae</taxon>
        <taxon>Vanrija</taxon>
    </lineage>
</organism>
<evidence type="ECO:0000313" key="2">
    <source>
        <dbReference type="EMBL" id="WOO78983.1"/>
    </source>
</evidence>